<name>A0A0L0H8R1_SPIPD</name>
<feature type="repeat" description="WD" evidence="4">
    <location>
        <begin position="264"/>
        <end position="305"/>
    </location>
</feature>
<dbReference type="Pfam" id="PF00400">
    <property type="entry name" value="WD40"/>
    <property type="match status" value="7"/>
</dbReference>
<feature type="coiled-coil region" evidence="5">
    <location>
        <begin position="40"/>
        <end position="208"/>
    </location>
</feature>
<evidence type="ECO:0000256" key="5">
    <source>
        <dbReference type="SAM" id="Coils"/>
    </source>
</evidence>
<dbReference type="PROSITE" id="PS00678">
    <property type="entry name" value="WD_REPEATS_1"/>
    <property type="match status" value="4"/>
</dbReference>
<feature type="repeat" description="WD" evidence="4">
    <location>
        <begin position="489"/>
        <end position="519"/>
    </location>
</feature>
<reference evidence="8 9" key="1">
    <citation type="submission" date="2009-08" db="EMBL/GenBank/DDBJ databases">
        <title>The Genome Sequence of Spizellomyces punctatus strain DAOM BR117.</title>
        <authorList>
            <consortium name="The Broad Institute Genome Sequencing Platform"/>
            <person name="Russ C."/>
            <person name="Cuomo C."/>
            <person name="Shea T."/>
            <person name="Young S.K."/>
            <person name="Zeng Q."/>
            <person name="Koehrsen M."/>
            <person name="Haas B."/>
            <person name="Borodovsky M."/>
            <person name="Guigo R."/>
            <person name="Alvarado L."/>
            <person name="Berlin A."/>
            <person name="Bochicchio J."/>
            <person name="Borenstein D."/>
            <person name="Chapman S."/>
            <person name="Chen Z."/>
            <person name="Engels R."/>
            <person name="Freedman E."/>
            <person name="Gellesch M."/>
            <person name="Goldberg J."/>
            <person name="Griggs A."/>
            <person name="Gujja S."/>
            <person name="Heiman D."/>
            <person name="Hepburn T."/>
            <person name="Howarth C."/>
            <person name="Jen D."/>
            <person name="Larson L."/>
            <person name="Lewis B."/>
            <person name="Mehta T."/>
            <person name="Park D."/>
            <person name="Pearson M."/>
            <person name="Roberts A."/>
            <person name="Saif S."/>
            <person name="Shenoy N."/>
            <person name="Sisk P."/>
            <person name="Stolte C."/>
            <person name="Sykes S."/>
            <person name="Thomson T."/>
            <person name="Walk T."/>
            <person name="White J."/>
            <person name="Yandava C."/>
            <person name="Burger G."/>
            <person name="Gray M.W."/>
            <person name="Holland P.W.H."/>
            <person name="King N."/>
            <person name="Lang F.B.F."/>
            <person name="Roger A.J."/>
            <person name="Ruiz-Trillo I."/>
            <person name="Lander E."/>
            <person name="Nusbaum C."/>
        </authorList>
    </citation>
    <scope>NUCLEOTIDE SEQUENCE [LARGE SCALE GENOMIC DNA]</scope>
    <source>
        <strain evidence="8 9">DAOM BR117</strain>
    </source>
</reference>
<feature type="repeat" description="WD" evidence="4">
    <location>
        <begin position="432"/>
        <end position="473"/>
    </location>
</feature>
<dbReference type="InterPro" id="IPR020472">
    <property type="entry name" value="WD40_PAC1"/>
</dbReference>
<evidence type="ECO:0000256" key="2">
    <source>
        <dbReference type="ARBA" id="ARBA00022574"/>
    </source>
</evidence>
<dbReference type="PROSITE" id="PS50082">
    <property type="entry name" value="WD_REPEATS_2"/>
    <property type="match status" value="7"/>
</dbReference>
<dbReference type="VEuPathDB" id="FungiDB:SPPG_09457"/>
<dbReference type="STRING" id="645134.A0A0L0H8R1"/>
<dbReference type="CDD" id="cd00200">
    <property type="entry name" value="WD40"/>
    <property type="match status" value="1"/>
</dbReference>
<keyword evidence="5" id="KW-0175">Coiled coil</keyword>
<dbReference type="eggNOG" id="KOG0288">
    <property type="taxonomic scope" value="Eukaryota"/>
</dbReference>
<dbReference type="InterPro" id="IPR045160">
    <property type="entry name" value="ATG16"/>
</dbReference>
<dbReference type="PROSITE" id="PS50294">
    <property type="entry name" value="WD_REPEATS_REGION"/>
    <property type="match status" value="4"/>
</dbReference>
<organism evidence="8 9">
    <name type="scientific">Spizellomyces punctatus (strain DAOM BR117)</name>
    <dbReference type="NCBI Taxonomy" id="645134"/>
    <lineage>
        <taxon>Eukaryota</taxon>
        <taxon>Fungi</taxon>
        <taxon>Fungi incertae sedis</taxon>
        <taxon>Chytridiomycota</taxon>
        <taxon>Chytridiomycota incertae sedis</taxon>
        <taxon>Chytridiomycetes</taxon>
        <taxon>Spizellomycetales</taxon>
        <taxon>Spizellomycetaceae</taxon>
        <taxon>Spizellomyces</taxon>
    </lineage>
</organism>
<sequence>MAAPLAITPSVPTWHTKILKRLADRDRREREAFADLFTAHNAFRDTLSNLESKLSSLRIEHAQAVKTVAAVKDFGSADSAQRFAELEQQVTSLKEERTELYKTQGQNAQKLLELMEALQKGDGKIASLEEENQTLTTSLASVNTRLRDLQELIREKDHVIQILRDELATHQLELVQREEQLKEKEEKLNKLESENKQLIERWILLKQEQAARMNEANEFVANALKSKATSPPVSRQTSAANVYDDQSPQPVVRTSLPQAAVKKIHSHDSEINCIQISPDGSLLATGSNDKKVILYDAKAGVVKATLSGSLQGIMSLAFNNGSELVMGTSNDNSVKIWNVGTGRLKHTLTGHIGKVYAAKFTDSNCVISGSHDRTIKIWDLAKGFCTSTIFTLSSCNDLTLLNGDGTVIASGHLDNNIRIWDTRSGSLVRELTGIHHGQITSVTMSPTQNILMTTSRDNTLKLIDLSTYQTVGVLSHDQFRPGMNWLKSSYSPDGKHIVSGSADGSVFIWNVMTGRVDKILKEHKSAVCGVVWSPQGGSTVYSAEKDKTVVFWGASA</sequence>
<feature type="repeat" description="WD" evidence="4">
    <location>
        <begin position="306"/>
        <end position="347"/>
    </location>
</feature>
<dbReference type="GO" id="GO:0034045">
    <property type="term" value="C:phagophore assembly site membrane"/>
    <property type="evidence" value="ECO:0007669"/>
    <property type="project" value="TreeGrafter"/>
</dbReference>
<dbReference type="PANTHER" id="PTHR19878:SF8">
    <property type="entry name" value="AUTOPHAGY-RELATED 16, ISOFORM F"/>
    <property type="match status" value="1"/>
</dbReference>
<keyword evidence="9" id="KW-1185">Reference proteome</keyword>
<dbReference type="GO" id="GO:0000421">
    <property type="term" value="C:autophagosome membrane"/>
    <property type="evidence" value="ECO:0007669"/>
    <property type="project" value="TreeGrafter"/>
</dbReference>
<proteinExistence type="inferred from homology"/>
<dbReference type="GO" id="GO:0043495">
    <property type="term" value="F:protein-membrane adaptor activity"/>
    <property type="evidence" value="ECO:0007669"/>
    <property type="project" value="TreeGrafter"/>
</dbReference>
<dbReference type="Gene3D" id="2.130.10.10">
    <property type="entry name" value="YVTN repeat-like/Quinoprotein amine dehydrogenase"/>
    <property type="match status" value="3"/>
</dbReference>
<dbReference type="InterPro" id="IPR001680">
    <property type="entry name" value="WD40_rpt"/>
</dbReference>
<evidence type="ECO:0000256" key="1">
    <source>
        <dbReference type="ARBA" id="ARBA00005331"/>
    </source>
</evidence>
<evidence type="ECO:0000259" key="7">
    <source>
        <dbReference type="Pfam" id="PF08614"/>
    </source>
</evidence>
<protein>
    <recommendedName>
        <fullName evidence="7">Autophagy-related protein 16 domain-containing protein</fullName>
    </recommendedName>
</protein>
<dbReference type="Proteomes" id="UP000053201">
    <property type="component" value="Unassembled WGS sequence"/>
</dbReference>
<dbReference type="InParanoid" id="A0A0L0H8R1"/>
<dbReference type="Pfam" id="PF08614">
    <property type="entry name" value="ATG16"/>
    <property type="match status" value="1"/>
</dbReference>
<dbReference type="InterPro" id="IPR015943">
    <property type="entry name" value="WD40/YVTN_repeat-like_dom_sf"/>
</dbReference>
<accession>A0A0L0H8R1</accession>
<dbReference type="PANTHER" id="PTHR19878">
    <property type="entry name" value="AUTOPHAGY PROTEIN 16-LIKE"/>
    <property type="match status" value="1"/>
</dbReference>
<dbReference type="InterPro" id="IPR013923">
    <property type="entry name" value="Autophagy-rel_prot_16_dom"/>
</dbReference>
<dbReference type="EMBL" id="KQ257464">
    <property type="protein sequence ID" value="KNC97324.1"/>
    <property type="molecule type" value="Genomic_DNA"/>
</dbReference>
<feature type="domain" description="Autophagy-related protein 16" evidence="7">
    <location>
        <begin position="18"/>
        <end position="214"/>
    </location>
</feature>
<dbReference type="OMA" id="WGRPCIS"/>
<evidence type="ECO:0000256" key="3">
    <source>
        <dbReference type="ARBA" id="ARBA00022737"/>
    </source>
</evidence>
<feature type="repeat" description="WD" evidence="4">
    <location>
        <begin position="404"/>
        <end position="430"/>
    </location>
</feature>
<dbReference type="SUPFAM" id="SSF50978">
    <property type="entry name" value="WD40 repeat-like"/>
    <property type="match status" value="1"/>
</dbReference>
<feature type="repeat" description="WD" evidence="4">
    <location>
        <begin position="348"/>
        <end position="388"/>
    </location>
</feature>
<dbReference type="InterPro" id="IPR036322">
    <property type="entry name" value="WD40_repeat_dom_sf"/>
</dbReference>
<dbReference type="SMART" id="SM00320">
    <property type="entry name" value="WD40"/>
    <property type="match status" value="7"/>
</dbReference>
<evidence type="ECO:0000313" key="8">
    <source>
        <dbReference type="EMBL" id="KNC97324.1"/>
    </source>
</evidence>
<feature type="repeat" description="WD" evidence="4">
    <location>
        <begin position="520"/>
        <end position="556"/>
    </location>
</feature>
<evidence type="ECO:0000256" key="4">
    <source>
        <dbReference type="PROSITE-ProRule" id="PRU00221"/>
    </source>
</evidence>
<dbReference type="RefSeq" id="XP_016605364.1">
    <property type="nucleotide sequence ID" value="XM_016757623.1"/>
</dbReference>
<evidence type="ECO:0000313" key="9">
    <source>
        <dbReference type="Proteomes" id="UP000053201"/>
    </source>
</evidence>
<dbReference type="CDD" id="cd22887">
    <property type="entry name" value="Atg16_CCD"/>
    <property type="match status" value="1"/>
</dbReference>
<feature type="compositionally biased region" description="Polar residues" evidence="6">
    <location>
        <begin position="230"/>
        <end position="249"/>
    </location>
</feature>
<dbReference type="InterPro" id="IPR019775">
    <property type="entry name" value="WD40_repeat_CS"/>
</dbReference>
<dbReference type="Gene3D" id="1.20.5.170">
    <property type="match status" value="1"/>
</dbReference>
<dbReference type="OrthoDB" id="538223at2759"/>
<dbReference type="GO" id="GO:0000045">
    <property type="term" value="P:autophagosome assembly"/>
    <property type="evidence" value="ECO:0007669"/>
    <property type="project" value="InterPro"/>
</dbReference>
<dbReference type="PRINTS" id="PR00320">
    <property type="entry name" value="GPROTEINBRPT"/>
</dbReference>
<dbReference type="GeneID" id="27692582"/>
<keyword evidence="2 4" id="KW-0853">WD repeat</keyword>
<gene>
    <name evidence="8" type="ORF">SPPG_09457</name>
</gene>
<keyword evidence="3" id="KW-0677">Repeat</keyword>
<dbReference type="GO" id="GO:0034274">
    <property type="term" value="C:Atg12-Atg5-Atg16 complex"/>
    <property type="evidence" value="ECO:0007669"/>
    <property type="project" value="TreeGrafter"/>
</dbReference>
<comment type="similarity">
    <text evidence="1">Belongs to the ATG16 family.</text>
</comment>
<dbReference type="AlphaFoldDB" id="A0A0L0H8R1"/>
<evidence type="ECO:0000256" key="6">
    <source>
        <dbReference type="SAM" id="MobiDB-lite"/>
    </source>
</evidence>
<feature type="region of interest" description="Disordered" evidence="6">
    <location>
        <begin position="230"/>
        <end position="251"/>
    </location>
</feature>